<evidence type="ECO:0000256" key="1">
    <source>
        <dbReference type="SAM" id="SignalP"/>
    </source>
</evidence>
<dbReference type="EMBL" id="KN833016">
    <property type="protein sequence ID" value="KIM78525.1"/>
    <property type="molecule type" value="Genomic_DNA"/>
</dbReference>
<accession>A0A0C3F160</accession>
<evidence type="ECO:0000313" key="4">
    <source>
        <dbReference type="Proteomes" id="UP000054166"/>
    </source>
</evidence>
<keyword evidence="1" id="KW-0732">Signal</keyword>
<reference evidence="3 4" key="1">
    <citation type="submission" date="2014-04" db="EMBL/GenBank/DDBJ databases">
        <authorList>
            <consortium name="DOE Joint Genome Institute"/>
            <person name="Kuo A."/>
            <person name="Tarkka M."/>
            <person name="Buscot F."/>
            <person name="Kohler A."/>
            <person name="Nagy L.G."/>
            <person name="Floudas D."/>
            <person name="Copeland A."/>
            <person name="Barry K.W."/>
            <person name="Cichocki N."/>
            <person name="Veneault-Fourrey C."/>
            <person name="LaButti K."/>
            <person name="Lindquist E.A."/>
            <person name="Lipzen A."/>
            <person name="Lundell T."/>
            <person name="Morin E."/>
            <person name="Murat C."/>
            <person name="Sun H."/>
            <person name="Tunlid A."/>
            <person name="Henrissat B."/>
            <person name="Grigoriev I.V."/>
            <person name="Hibbett D.S."/>
            <person name="Martin F."/>
            <person name="Nordberg H.P."/>
            <person name="Cantor M.N."/>
            <person name="Hua S.X."/>
        </authorList>
    </citation>
    <scope>NUCLEOTIDE SEQUENCE [LARGE SCALE GENOMIC DNA]</scope>
    <source>
        <strain evidence="3 4">F 1598</strain>
    </source>
</reference>
<dbReference type="AlphaFoldDB" id="A0A0C3F160"/>
<keyword evidence="4" id="KW-1185">Reference proteome</keyword>
<dbReference type="Pfam" id="PF14021">
    <property type="entry name" value="TNT"/>
    <property type="match status" value="1"/>
</dbReference>
<dbReference type="GO" id="GO:0050135">
    <property type="term" value="F:NADP+ nucleosidase activity"/>
    <property type="evidence" value="ECO:0007669"/>
    <property type="project" value="InterPro"/>
</dbReference>
<feature type="signal peptide" evidence="1">
    <location>
        <begin position="1"/>
        <end position="19"/>
    </location>
</feature>
<dbReference type="InParanoid" id="A0A0C3F160"/>
<dbReference type="PANTHER" id="PTHR42059:SF1">
    <property type="entry name" value="TNT DOMAIN-CONTAINING PROTEIN"/>
    <property type="match status" value="1"/>
</dbReference>
<organism evidence="3 4">
    <name type="scientific">Piloderma croceum (strain F 1598)</name>
    <dbReference type="NCBI Taxonomy" id="765440"/>
    <lineage>
        <taxon>Eukaryota</taxon>
        <taxon>Fungi</taxon>
        <taxon>Dikarya</taxon>
        <taxon>Basidiomycota</taxon>
        <taxon>Agaricomycotina</taxon>
        <taxon>Agaricomycetes</taxon>
        <taxon>Agaricomycetidae</taxon>
        <taxon>Atheliales</taxon>
        <taxon>Atheliaceae</taxon>
        <taxon>Piloderma</taxon>
    </lineage>
</organism>
<dbReference type="PANTHER" id="PTHR42059">
    <property type="entry name" value="TNT DOMAIN-CONTAINING PROTEIN"/>
    <property type="match status" value="1"/>
</dbReference>
<sequence>MFFPLVPLVFAGMAAIVSAAPATTEPVSTRNSCGADYCAGTNNNDSNYVCGDVRLGPVKLPTKLPLASEVYAYDRLGGLCPGAFLTKWYNDTAQSYIYPPQNGFQLNTAGQPIEGNQTLAVGMRLDRFGSEYGSFLSPAGAPYSQRALPPSNLDAPTSIPSYPYNYHVYEVVQQFTVLSGPIAGWFGQPGQGTQYQTYENVMTLISGGLLKRVNIA</sequence>
<gene>
    <name evidence="3" type="ORF">PILCRDRAFT_824429</name>
</gene>
<dbReference type="InterPro" id="IPR025331">
    <property type="entry name" value="TNT"/>
</dbReference>
<dbReference type="Proteomes" id="UP000054166">
    <property type="component" value="Unassembled WGS sequence"/>
</dbReference>
<proteinExistence type="predicted"/>
<reference evidence="4" key="2">
    <citation type="submission" date="2015-01" db="EMBL/GenBank/DDBJ databases">
        <title>Evolutionary Origins and Diversification of the Mycorrhizal Mutualists.</title>
        <authorList>
            <consortium name="DOE Joint Genome Institute"/>
            <consortium name="Mycorrhizal Genomics Consortium"/>
            <person name="Kohler A."/>
            <person name="Kuo A."/>
            <person name="Nagy L.G."/>
            <person name="Floudas D."/>
            <person name="Copeland A."/>
            <person name="Barry K.W."/>
            <person name="Cichocki N."/>
            <person name="Veneault-Fourrey C."/>
            <person name="LaButti K."/>
            <person name="Lindquist E.A."/>
            <person name="Lipzen A."/>
            <person name="Lundell T."/>
            <person name="Morin E."/>
            <person name="Murat C."/>
            <person name="Riley R."/>
            <person name="Ohm R."/>
            <person name="Sun H."/>
            <person name="Tunlid A."/>
            <person name="Henrissat B."/>
            <person name="Grigoriev I.V."/>
            <person name="Hibbett D.S."/>
            <person name="Martin F."/>
        </authorList>
    </citation>
    <scope>NUCLEOTIDE SEQUENCE [LARGE SCALE GENOMIC DNA]</scope>
    <source>
        <strain evidence="4">F 1598</strain>
    </source>
</reference>
<feature type="domain" description="TNT" evidence="2">
    <location>
        <begin position="118"/>
        <end position="213"/>
    </location>
</feature>
<evidence type="ECO:0000259" key="2">
    <source>
        <dbReference type="Pfam" id="PF14021"/>
    </source>
</evidence>
<dbReference type="OrthoDB" id="2923349at2759"/>
<name>A0A0C3F160_PILCF</name>
<protein>
    <recommendedName>
        <fullName evidence="2">TNT domain-containing protein</fullName>
    </recommendedName>
</protein>
<evidence type="ECO:0000313" key="3">
    <source>
        <dbReference type="EMBL" id="KIM78525.1"/>
    </source>
</evidence>
<feature type="chain" id="PRO_5002174373" description="TNT domain-containing protein" evidence="1">
    <location>
        <begin position="20"/>
        <end position="216"/>
    </location>
</feature>
<dbReference type="HOGENOM" id="CLU_083054_0_1_1"/>
<dbReference type="InterPro" id="IPR053024">
    <property type="entry name" value="Fungal_surface_NADase"/>
</dbReference>